<organism evidence="9 11">
    <name type="scientific">Pseudoalteromonas citrea</name>
    <dbReference type="NCBI Taxonomy" id="43655"/>
    <lineage>
        <taxon>Bacteria</taxon>
        <taxon>Pseudomonadati</taxon>
        <taxon>Pseudomonadota</taxon>
        <taxon>Gammaproteobacteria</taxon>
        <taxon>Alteromonadales</taxon>
        <taxon>Pseudoalteromonadaceae</taxon>
        <taxon>Pseudoalteromonas</taxon>
    </lineage>
</organism>
<dbReference type="Pfam" id="PF07690">
    <property type="entry name" value="MFS_1"/>
    <property type="match status" value="1"/>
</dbReference>
<dbReference type="SUPFAM" id="SSF103473">
    <property type="entry name" value="MFS general substrate transporter"/>
    <property type="match status" value="1"/>
</dbReference>
<evidence type="ECO:0000313" key="8">
    <source>
        <dbReference type="EMBL" id="TMP47145.1"/>
    </source>
</evidence>
<dbReference type="InterPro" id="IPR011701">
    <property type="entry name" value="MFS"/>
</dbReference>
<dbReference type="OrthoDB" id="69054at2"/>
<reference evidence="9" key="3">
    <citation type="submission" date="2019-09" db="EMBL/GenBank/DDBJ databases">
        <title>Co-occurence of chitin degradation, pigmentation and bioactivity in marine Pseudoalteromonas.</title>
        <authorList>
            <person name="Sonnenschein E.C."/>
            <person name="Bech P.K."/>
        </authorList>
    </citation>
    <scope>NUCLEOTIDE SEQUENCE</scope>
    <source>
        <strain evidence="9">S2231</strain>
        <strain evidence="8">S2233</strain>
    </source>
</reference>
<dbReference type="CDD" id="cd06173">
    <property type="entry name" value="MFS_MefA_like"/>
    <property type="match status" value="1"/>
</dbReference>
<dbReference type="Proteomes" id="UP000307706">
    <property type="component" value="Unassembled WGS sequence"/>
</dbReference>
<evidence type="ECO:0000256" key="2">
    <source>
        <dbReference type="ARBA" id="ARBA00022475"/>
    </source>
</evidence>
<keyword evidence="10" id="KW-1185">Reference proteome</keyword>
<dbReference type="InterPro" id="IPR020846">
    <property type="entry name" value="MFS_dom"/>
</dbReference>
<accession>A0A5S3XIY7</accession>
<dbReference type="Proteomes" id="UP000305730">
    <property type="component" value="Unassembled WGS sequence"/>
</dbReference>
<feature type="domain" description="Major facilitator superfamily (MFS) profile" evidence="7">
    <location>
        <begin position="9"/>
        <end position="410"/>
    </location>
</feature>
<dbReference type="PANTHER" id="PTHR23513:SF6">
    <property type="entry name" value="MAJOR FACILITATOR SUPERFAMILY ASSOCIATED DOMAIN-CONTAINING PROTEIN"/>
    <property type="match status" value="1"/>
</dbReference>
<feature type="transmembrane region" description="Helical" evidence="6">
    <location>
        <begin position="359"/>
        <end position="384"/>
    </location>
</feature>
<dbReference type="EMBL" id="PNCL01000133">
    <property type="protein sequence ID" value="TMP54100.1"/>
    <property type="molecule type" value="Genomic_DNA"/>
</dbReference>
<feature type="transmembrane region" description="Helical" evidence="6">
    <location>
        <begin position="103"/>
        <end position="122"/>
    </location>
</feature>
<feature type="transmembrane region" description="Helical" evidence="6">
    <location>
        <begin position="76"/>
        <end position="97"/>
    </location>
</feature>
<dbReference type="EMBL" id="PNCK01000004">
    <property type="protein sequence ID" value="TMP47145.1"/>
    <property type="molecule type" value="Genomic_DNA"/>
</dbReference>
<evidence type="ECO:0000259" key="7">
    <source>
        <dbReference type="PROSITE" id="PS50850"/>
    </source>
</evidence>
<dbReference type="AlphaFoldDB" id="A0A5S3XIY7"/>
<reference evidence="9 11" key="1">
    <citation type="submission" date="2017-12" db="EMBL/GenBank/DDBJ databases">
        <authorList>
            <person name="Paulsen S."/>
            <person name="Gram L.K."/>
        </authorList>
    </citation>
    <scope>NUCLEOTIDE SEQUENCE [LARGE SCALE GENOMIC DNA]</scope>
    <source>
        <strain evidence="9 11">S2231</strain>
        <strain evidence="8">S2233</strain>
    </source>
</reference>
<proteinExistence type="predicted"/>
<keyword evidence="4 6" id="KW-1133">Transmembrane helix</keyword>
<comment type="caution">
    <text evidence="9">The sequence shown here is derived from an EMBL/GenBank/DDBJ whole genome shotgun (WGS) entry which is preliminary data.</text>
</comment>
<comment type="subcellular location">
    <subcellularLocation>
        <location evidence="1">Cell membrane</location>
        <topology evidence="1">Multi-pass membrane protein</topology>
    </subcellularLocation>
</comment>
<evidence type="ECO:0000256" key="5">
    <source>
        <dbReference type="ARBA" id="ARBA00023136"/>
    </source>
</evidence>
<sequence length="422" mass="45876">MRELIQSKPFIAHWIGVLFTQLGSFFTLIALPWLVLEVSNNDPVILAIVLAAWGLPHSILLLVGGVLADRIGAVKLLIMSRVIFVVFTLIFACSLWLNFYSITWLAVSAFCLGCCSALGNPAAQSLLPRILPVSALLQANGVLMGSMQVSQVIGPMLAGVVIWQVKEVFSVSSLGSYDYFAVVFAIDAGLVFCGLCIFTRHFRWENVPLQTKQSITEALKFSVTYCTRHYNFKVVLGYLMLVSILLYGPLVTLIPLFAKTQLQLAEQGLSWLYAAQGIGAVCGAGLVMLIKPKHRHLGFYILIGDAIAACALWILGSAAQSLWVMCIALLVMGVIAGFVMVAGMTWFQAHVEPKILGSIVGVVLFCVHGLIPLSAMFTGMLIKLFSIPELTTVLALCTGLLCCFGLLSKRIRRMGKVKEVSV</sequence>
<evidence type="ECO:0000256" key="6">
    <source>
        <dbReference type="SAM" id="Phobius"/>
    </source>
</evidence>
<dbReference type="RefSeq" id="WP_138594152.1">
    <property type="nucleotide sequence ID" value="NZ_PNCK01000004.1"/>
</dbReference>
<dbReference type="GO" id="GO:0005886">
    <property type="term" value="C:plasma membrane"/>
    <property type="evidence" value="ECO:0007669"/>
    <property type="project" value="UniProtKB-SubCell"/>
</dbReference>
<gene>
    <name evidence="9" type="ORF">CWB96_19920</name>
    <name evidence="8" type="ORF">CWB97_00440</name>
</gene>
<feature type="transmembrane region" description="Helical" evidence="6">
    <location>
        <begin position="322"/>
        <end position="347"/>
    </location>
</feature>
<dbReference type="Gene3D" id="1.20.1250.20">
    <property type="entry name" value="MFS general substrate transporter like domains"/>
    <property type="match status" value="1"/>
</dbReference>
<dbReference type="GO" id="GO:0022857">
    <property type="term" value="F:transmembrane transporter activity"/>
    <property type="evidence" value="ECO:0007669"/>
    <property type="project" value="InterPro"/>
</dbReference>
<feature type="transmembrane region" description="Helical" evidence="6">
    <location>
        <begin position="390"/>
        <end position="408"/>
    </location>
</feature>
<protein>
    <recommendedName>
        <fullName evidence="7">Major facilitator superfamily (MFS) profile domain-containing protein</fullName>
    </recommendedName>
</protein>
<feature type="transmembrane region" description="Helical" evidence="6">
    <location>
        <begin position="235"/>
        <end position="258"/>
    </location>
</feature>
<keyword evidence="3 6" id="KW-0812">Transmembrane</keyword>
<evidence type="ECO:0000256" key="3">
    <source>
        <dbReference type="ARBA" id="ARBA00022692"/>
    </source>
</evidence>
<evidence type="ECO:0000256" key="4">
    <source>
        <dbReference type="ARBA" id="ARBA00022989"/>
    </source>
</evidence>
<evidence type="ECO:0000313" key="9">
    <source>
        <dbReference type="EMBL" id="TMP54100.1"/>
    </source>
</evidence>
<name>A0A5S3XIY7_9GAMM</name>
<feature type="transmembrane region" description="Helical" evidence="6">
    <location>
        <begin position="297"/>
        <end position="316"/>
    </location>
</feature>
<dbReference type="PROSITE" id="PS50850">
    <property type="entry name" value="MFS"/>
    <property type="match status" value="1"/>
</dbReference>
<evidence type="ECO:0000256" key="1">
    <source>
        <dbReference type="ARBA" id="ARBA00004651"/>
    </source>
</evidence>
<feature type="transmembrane region" description="Helical" evidence="6">
    <location>
        <begin position="45"/>
        <end position="64"/>
    </location>
</feature>
<feature type="transmembrane region" description="Helical" evidence="6">
    <location>
        <begin position="177"/>
        <end position="198"/>
    </location>
</feature>
<dbReference type="InterPro" id="IPR036259">
    <property type="entry name" value="MFS_trans_sf"/>
</dbReference>
<keyword evidence="2" id="KW-1003">Cell membrane</keyword>
<evidence type="ECO:0000313" key="11">
    <source>
        <dbReference type="Proteomes" id="UP000307706"/>
    </source>
</evidence>
<evidence type="ECO:0000313" key="10">
    <source>
        <dbReference type="Proteomes" id="UP000305730"/>
    </source>
</evidence>
<feature type="transmembrane region" description="Helical" evidence="6">
    <location>
        <begin position="12"/>
        <end position="33"/>
    </location>
</feature>
<feature type="transmembrane region" description="Helical" evidence="6">
    <location>
        <begin position="270"/>
        <end position="290"/>
    </location>
</feature>
<feature type="transmembrane region" description="Helical" evidence="6">
    <location>
        <begin position="142"/>
        <end position="165"/>
    </location>
</feature>
<reference evidence="10 11" key="2">
    <citation type="submission" date="2019-06" db="EMBL/GenBank/DDBJ databases">
        <title>Co-occurence of chitin degradation, pigmentation and bioactivity in marine Pseudoalteromonas.</title>
        <authorList>
            <person name="Sonnenschein E.C."/>
            <person name="Bech P.K."/>
        </authorList>
    </citation>
    <scope>NUCLEOTIDE SEQUENCE [LARGE SCALE GENOMIC DNA]</scope>
    <source>
        <strain evidence="11">S2231</strain>
        <strain evidence="10">S2233</strain>
    </source>
</reference>
<dbReference type="PANTHER" id="PTHR23513">
    <property type="entry name" value="INTEGRAL MEMBRANE EFFLUX PROTEIN-RELATED"/>
    <property type="match status" value="1"/>
</dbReference>
<keyword evidence="5 6" id="KW-0472">Membrane</keyword>